<dbReference type="PANTHER" id="PTHR43610">
    <property type="entry name" value="BLL6696 PROTEIN"/>
    <property type="match status" value="1"/>
</dbReference>
<gene>
    <name evidence="2" type="ORF">SAMN05444320_101892</name>
</gene>
<dbReference type="EMBL" id="FQVN01000001">
    <property type="protein sequence ID" value="SHE72508.1"/>
    <property type="molecule type" value="Genomic_DNA"/>
</dbReference>
<dbReference type="PROSITE" id="PS51186">
    <property type="entry name" value="GNAT"/>
    <property type="match status" value="1"/>
</dbReference>
<keyword evidence="2" id="KW-0808">Transferase</keyword>
<reference evidence="2 3" key="1">
    <citation type="submission" date="2016-11" db="EMBL/GenBank/DDBJ databases">
        <authorList>
            <person name="Jaros S."/>
            <person name="Januszkiewicz K."/>
            <person name="Wedrychowicz H."/>
        </authorList>
    </citation>
    <scope>NUCLEOTIDE SEQUENCE [LARGE SCALE GENOMIC DNA]</scope>
    <source>
        <strain evidence="2 3">DSM 44523</strain>
    </source>
</reference>
<dbReference type="Proteomes" id="UP000184501">
    <property type="component" value="Unassembled WGS sequence"/>
</dbReference>
<dbReference type="STRING" id="2017.SAMN05444320_101892"/>
<dbReference type="InterPro" id="IPR016181">
    <property type="entry name" value="Acyl_CoA_acyltransferase"/>
</dbReference>
<protein>
    <submittedName>
        <fullName evidence="2">Protein N-acetyltransferase, RimJ/RimL family</fullName>
    </submittedName>
</protein>
<dbReference type="InterPro" id="IPR000182">
    <property type="entry name" value="GNAT_dom"/>
</dbReference>
<evidence type="ECO:0000313" key="2">
    <source>
        <dbReference type="EMBL" id="SHE72508.1"/>
    </source>
</evidence>
<evidence type="ECO:0000259" key="1">
    <source>
        <dbReference type="PROSITE" id="PS51186"/>
    </source>
</evidence>
<sequence length="210" mass="23839">MGVDHDAWWERPVLVGPHVRLEPLTAEHAEGLHAAGADPEVWTWLNQRQPADLDATRRMVADKLVAAERRDHLPWVQVDLATGAVAGTTSYYGVDPQHRSLSIGYTWLGRRWQRTPINTEAKLLLLTRAFEELGALRVGWQTDIRNERSQRAIERLGARREGVLRKHRVRPDGTIRDTVQYSMTDDEWPAARERLTGRLTPAFAGSPSNE</sequence>
<evidence type="ECO:0000313" key="3">
    <source>
        <dbReference type="Proteomes" id="UP000184501"/>
    </source>
</evidence>
<dbReference type="RefSeq" id="WP_073479957.1">
    <property type="nucleotide sequence ID" value="NZ_FQVN01000001.1"/>
</dbReference>
<dbReference type="AlphaFoldDB" id="A0A1M4VUA9"/>
<feature type="domain" description="N-acetyltransferase" evidence="1">
    <location>
        <begin position="19"/>
        <end position="186"/>
    </location>
</feature>
<organism evidence="2 3">
    <name type="scientific">Streptoalloteichus hindustanus</name>
    <dbReference type="NCBI Taxonomy" id="2017"/>
    <lineage>
        <taxon>Bacteria</taxon>
        <taxon>Bacillati</taxon>
        <taxon>Actinomycetota</taxon>
        <taxon>Actinomycetes</taxon>
        <taxon>Pseudonocardiales</taxon>
        <taxon>Pseudonocardiaceae</taxon>
        <taxon>Streptoalloteichus</taxon>
    </lineage>
</organism>
<dbReference type="PANTHER" id="PTHR43610:SF1">
    <property type="entry name" value="N-ACETYLTRANSFERASE DOMAIN-CONTAINING PROTEIN"/>
    <property type="match status" value="1"/>
</dbReference>
<dbReference type="Pfam" id="PF13302">
    <property type="entry name" value="Acetyltransf_3"/>
    <property type="match status" value="1"/>
</dbReference>
<dbReference type="SUPFAM" id="SSF55729">
    <property type="entry name" value="Acyl-CoA N-acyltransferases (Nat)"/>
    <property type="match status" value="1"/>
</dbReference>
<accession>A0A1M4VUA9</accession>
<dbReference type="GO" id="GO:0016747">
    <property type="term" value="F:acyltransferase activity, transferring groups other than amino-acyl groups"/>
    <property type="evidence" value="ECO:0007669"/>
    <property type="project" value="InterPro"/>
</dbReference>
<proteinExistence type="predicted"/>
<dbReference type="Gene3D" id="3.40.630.30">
    <property type="match status" value="1"/>
</dbReference>
<dbReference type="OrthoDB" id="9795199at2"/>
<keyword evidence="3" id="KW-1185">Reference proteome</keyword>
<name>A0A1M4VUA9_STRHI</name>